<keyword evidence="1" id="KW-0472">Membrane</keyword>
<feature type="transmembrane region" description="Helical" evidence="1">
    <location>
        <begin position="57"/>
        <end position="76"/>
    </location>
</feature>
<gene>
    <name evidence="3" type="ORF">E0F76_16500</name>
</gene>
<keyword evidence="1" id="KW-0812">Transmembrane</keyword>
<proteinExistence type="predicted"/>
<accession>A0A4V2YYT2</accession>
<dbReference type="OrthoDB" id="798534at2"/>
<evidence type="ECO:0000256" key="1">
    <source>
        <dbReference type="SAM" id="Phobius"/>
    </source>
</evidence>
<organism evidence="3 4">
    <name type="scientific">Flavobacterium cellulosilyticum</name>
    <dbReference type="NCBI Taxonomy" id="2541731"/>
    <lineage>
        <taxon>Bacteria</taxon>
        <taxon>Pseudomonadati</taxon>
        <taxon>Bacteroidota</taxon>
        <taxon>Flavobacteriia</taxon>
        <taxon>Flavobacteriales</taxon>
        <taxon>Flavobacteriaceae</taxon>
        <taxon>Flavobacterium</taxon>
    </lineage>
</organism>
<evidence type="ECO:0000313" key="4">
    <source>
        <dbReference type="Proteomes" id="UP000295479"/>
    </source>
</evidence>
<evidence type="ECO:0000313" key="3">
    <source>
        <dbReference type="EMBL" id="TDD94397.1"/>
    </source>
</evidence>
<dbReference type="NCBIfam" id="NF047864">
    <property type="entry name" value="CBU_0592_membra"/>
    <property type="match status" value="1"/>
</dbReference>
<evidence type="ECO:0000259" key="2">
    <source>
        <dbReference type="Pfam" id="PF26604"/>
    </source>
</evidence>
<dbReference type="InterPro" id="IPR058058">
    <property type="entry name" value="CBU_0592-like"/>
</dbReference>
<dbReference type="Proteomes" id="UP000295479">
    <property type="component" value="Unassembled WGS sequence"/>
</dbReference>
<dbReference type="EMBL" id="SMFK01000016">
    <property type="protein sequence ID" value="TDD94397.1"/>
    <property type="molecule type" value="Genomic_DNA"/>
</dbReference>
<dbReference type="RefSeq" id="WP_132008698.1">
    <property type="nucleotide sequence ID" value="NZ_SMFK01000016.1"/>
</dbReference>
<feature type="transmembrane region" description="Helical" evidence="1">
    <location>
        <begin position="31"/>
        <end position="51"/>
    </location>
</feature>
<keyword evidence="4" id="KW-1185">Reference proteome</keyword>
<sequence length="79" mass="8793">MTQTDLVGFIGVTILLVAFFLNLTNKIKKDSATYLTMNFIGAGTACFASILMNYLPFIILEGCWAIVSAFGIFIYFKHK</sequence>
<comment type="caution">
    <text evidence="3">The sequence shown here is derived from an EMBL/GenBank/DDBJ whole genome shotgun (WGS) entry which is preliminary data.</text>
</comment>
<name>A0A4V2YYT2_9FLAO</name>
<feature type="domain" description="CBU-0592-like" evidence="2">
    <location>
        <begin position="5"/>
        <end position="77"/>
    </location>
</feature>
<dbReference type="Pfam" id="PF26604">
    <property type="entry name" value="CBU_0592"/>
    <property type="match status" value="1"/>
</dbReference>
<dbReference type="AlphaFoldDB" id="A0A4V2YYT2"/>
<protein>
    <recommendedName>
        <fullName evidence="2">CBU-0592-like domain-containing protein</fullName>
    </recommendedName>
</protein>
<feature type="transmembrane region" description="Helical" evidence="1">
    <location>
        <begin position="6"/>
        <end position="24"/>
    </location>
</feature>
<reference evidence="3 4" key="1">
    <citation type="submission" date="2019-03" db="EMBL/GenBank/DDBJ databases">
        <title>Flavobacterium AR-3-4 sp. nov. isolated from arctic soil.</title>
        <authorList>
            <person name="Chaudhary D.K."/>
        </authorList>
    </citation>
    <scope>NUCLEOTIDE SEQUENCE [LARGE SCALE GENOMIC DNA]</scope>
    <source>
        <strain evidence="3 4">AR-3-4</strain>
    </source>
</reference>
<keyword evidence="1" id="KW-1133">Transmembrane helix</keyword>